<evidence type="ECO:0000259" key="2">
    <source>
        <dbReference type="Pfam" id="PF00931"/>
    </source>
</evidence>
<dbReference type="Gene3D" id="3.40.50.300">
    <property type="entry name" value="P-loop containing nucleotide triphosphate hydrolases"/>
    <property type="match status" value="1"/>
</dbReference>
<dbReference type="Proteomes" id="UP000054485">
    <property type="component" value="Unassembled WGS sequence"/>
</dbReference>
<feature type="domain" description="NB-ARC" evidence="2">
    <location>
        <begin position="38"/>
        <end position="148"/>
    </location>
</feature>
<dbReference type="EMBL" id="KN835339">
    <property type="protein sequence ID" value="KIK39521.1"/>
    <property type="molecule type" value="Genomic_DNA"/>
</dbReference>
<dbReference type="SUPFAM" id="SSF52540">
    <property type="entry name" value="P-loop containing nucleoside triphosphate hydrolases"/>
    <property type="match status" value="1"/>
</dbReference>
<gene>
    <name evidence="3" type="ORF">CY34DRAFT_328206</name>
</gene>
<dbReference type="AlphaFoldDB" id="A0A0D0ACY3"/>
<reference evidence="4" key="2">
    <citation type="submission" date="2015-01" db="EMBL/GenBank/DDBJ databases">
        <title>Evolutionary Origins and Diversification of the Mycorrhizal Mutualists.</title>
        <authorList>
            <consortium name="DOE Joint Genome Institute"/>
            <consortium name="Mycorrhizal Genomics Consortium"/>
            <person name="Kohler A."/>
            <person name="Kuo A."/>
            <person name="Nagy L.G."/>
            <person name="Floudas D."/>
            <person name="Copeland A."/>
            <person name="Barry K.W."/>
            <person name="Cichocki N."/>
            <person name="Veneault-Fourrey C."/>
            <person name="LaButti K."/>
            <person name="Lindquist E.A."/>
            <person name="Lipzen A."/>
            <person name="Lundell T."/>
            <person name="Morin E."/>
            <person name="Murat C."/>
            <person name="Riley R."/>
            <person name="Ohm R."/>
            <person name="Sun H."/>
            <person name="Tunlid A."/>
            <person name="Henrissat B."/>
            <person name="Grigoriev I.V."/>
            <person name="Hibbett D.S."/>
            <person name="Martin F."/>
        </authorList>
    </citation>
    <scope>NUCLEOTIDE SEQUENCE [LARGE SCALE GENOMIC DNA]</scope>
    <source>
        <strain evidence="4">UH-Slu-Lm8-n1</strain>
    </source>
</reference>
<dbReference type="GO" id="GO:0016887">
    <property type="term" value="F:ATP hydrolysis activity"/>
    <property type="evidence" value="ECO:0007669"/>
    <property type="project" value="InterPro"/>
</dbReference>
<evidence type="ECO:0000313" key="4">
    <source>
        <dbReference type="Proteomes" id="UP000054485"/>
    </source>
</evidence>
<keyword evidence="4" id="KW-1185">Reference proteome</keyword>
<dbReference type="InterPro" id="IPR027417">
    <property type="entry name" value="P-loop_NTPase"/>
</dbReference>
<dbReference type="InParanoid" id="A0A0D0ACY3"/>
<evidence type="ECO:0000313" key="3">
    <source>
        <dbReference type="EMBL" id="KIK39521.1"/>
    </source>
</evidence>
<organism evidence="3 4">
    <name type="scientific">Suillus luteus UH-Slu-Lm8-n1</name>
    <dbReference type="NCBI Taxonomy" id="930992"/>
    <lineage>
        <taxon>Eukaryota</taxon>
        <taxon>Fungi</taxon>
        <taxon>Dikarya</taxon>
        <taxon>Basidiomycota</taxon>
        <taxon>Agaricomycotina</taxon>
        <taxon>Agaricomycetes</taxon>
        <taxon>Agaricomycetidae</taxon>
        <taxon>Boletales</taxon>
        <taxon>Suillineae</taxon>
        <taxon>Suillaceae</taxon>
        <taxon>Suillus</taxon>
    </lineage>
</organism>
<dbReference type="HOGENOM" id="CLU_1210481_0_0_1"/>
<protein>
    <recommendedName>
        <fullName evidence="2">NB-ARC domain-containing protein</fullName>
    </recommendedName>
</protein>
<accession>A0A0D0ACY3</accession>
<sequence>MSLASRFFSLIPSIFTYTTAEGSDVPELHPQLVTRIRQQELASIIGELIDRDQPHSCIACTGGHGIGKSVLVLQAIHDPSVSATFRRRCWIDCRILTHTSNFLEILAREIGVPQTEFSTSAHEDQLETLVAAIRRLAVVRRVIVLDDLDHLYALDKSFTDAVIKALSSIDKLVLVLTIIGWTDGAISFPITLPSSPPARCAGQILNTCSGDTPIHHDPCRSCMSESASA</sequence>
<dbReference type="OrthoDB" id="3191674at2759"/>
<feature type="chain" id="PRO_5002207136" description="NB-ARC domain-containing protein" evidence="1">
    <location>
        <begin position="21"/>
        <end position="229"/>
    </location>
</feature>
<dbReference type="Pfam" id="PF00931">
    <property type="entry name" value="NB-ARC"/>
    <property type="match status" value="1"/>
</dbReference>
<evidence type="ECO:0000256" key="1">
    <source>
        <dbReference type="SAM" id="SignalP"/>
    </source>
</evidence>
<keyword evidence="1" id="KW-0732">Signal</keyword>
<feature type="signal peptide" evidence="1">
    <location>
        <begin position="1"/>
        <end position="20"/>
    </location>
</feature>
<proteinExistence type="predicted"/>
<dbReference type="InterPro" id="IPR002182">
    <property type="entry name" value="NB-ARC"/>
</dbReference>
<reference evidence="3 4" key="1">
    <citation type="submission" date="2014-04" db="EMBL/GenBank/DDBJ databases">
        <authorList>
            <consortium name="DOE Joint Genome Institute"/>
            <person name="Kuo A."/>
            <person name="Ruytinx J."/>
            <person name="Rineau F."/>
            <person name="Colpaert J."/>
            <person name="Kohler A."/>
            <person name="Nagy L.G."/>
            <person name="Floudas D."/>
            <person name="Copeland A."/>
            <person name="Barry K.W."/>
            <person name="Cichocki N."/>
            <person name="Veneault-Fourrey C."/>
            <person name="LaButti K."/>
            <person name="Lindquist E.A."/>
            <person name="Lipzen A."/>
            <person name="Lundell T."/>
            <person name="Morin E."/>
            <person name="Murat C."/>
            <person name="Sun H."/>
            <person name="Tunlid A."/>
            <person name="Henrissat B."/>
            <person name="Grigoriev I.V."/>
            <person name="Hibbett D.S."/>
            <person name="Martin F."/>
            <person name="Nordberg H.P."/>
            <person name="Cantor M.N."/>
            <person name="Hua S.X."/>
        </authorList>
    </citation>
    <scope>NUCLEOTIDE SEQUENCE [LARGE SCALE GENOMIC DNA]</scope>
    <source>
        <strain evidence="3 4">UH-Slu-Lm8-n1</strain>
    </source>
</reference>
<name>A0A0D0ACY3_9AGAM</name>